<keyword evidence="2" id="KW-0802">TPR repeat</keyword>
<protein>
    <submittedName>
        <fullName evidence="3">Kinesin light chain</fullName>
    </submittedName>
</protein>
<accession>A0A9N8HM14</accession>
<evidence type="ECO:0000256" key="1">
    <source>
        <dbReference type="ARBA" id="ARBA00022737"/>
    </source>
</evidence>
<organism evidence="3 4">
    <name type="scientific">Seminavis robusta</name>
    <dbReference type="NCBI Taxonomy" id="568900"/>
    <lineage>
        <taxon>Eukaryota</taxon>
        <taxon>Sar</taxon>
        <taxon>Stramenopiles</taxon>
        <taxon>Ochrophyta</taxon>
        <taxon>Bacillariophyta</taxon>
        <taxon>Bacillariophyceae</taxon>
        <taxon>Bacillariophycidae</taxon>
        <taxon>Naviculales</taxon>
        <taxon>Naviculaceae</taxon>
        <taxon>Seminavis</taxon>
    </lineage>
</organism>
<dbReference type="EMBL" id="CAICTM010001073">
    <property type="protein sequence ID" value="CAB9520118.1"/>
    <property type="molecule type" value="Genomic_DNA"/>
</dbReference>
<gene>
    <name evidence="3" type="ORF">SEMRO_1075_G238390.1</name>
</gene>
<name>A0A9N8HM14_9STRA</name>
<comment type="caution">
    <text evidence="3">The sequence shown here is derived from an EMBL/GenBank/DDBJ whole genome shotgun (WGS) entry which is preliminary data.</text>
</comment>
<dbReference type="Pfam" id="PF13424">
    <property type="entry name" value="TPR_12"/>
    <property type="match status" value="1"/>
</dbReference>
<sequence>METLGVSVFYLEQVFLEEVEAASHATTGTPLSKDSKVYDIEDLRDPPGVIRNKGADTVCPVDGKMGAAYIHCLEQGEYHVGEATQMLSYSWDYMIGDIVDTLTDFCLQNNLNPKRTYIWICCLCVNQHRVVQNTTQQKSGMISDSTQLDFFAIFGERVKKIGHLLAMMAPWKAPIYITRVWRIFEMFTARTVEGCKVDIVMPPKERQYLEQDVINDGQGIDALYEALGNTQVQNAKSSVESDRLAILNKVESDVGFQALNNEVNNLLRGWMQGAHRSVRITEKPQTVTAICSVLNEMGDYEDALTKHKEALAIRLSALAKSSNAHYNKLVLSEQYGDHEGALAKHKEALAIQLSALSKNHPDVATTYNGIGVVLESMSDYDSALASTRKLLPFNCQC</sequence>
<dbReference type="InterPro" id="IPR011990">
    <property type="entry name" value="TPR-like_helical_dom_sf"/>
</dbReference>
<keyword evidence="1" id="KW-0677">Repeat</keyword>
<evidence type="ECO:0000313" key="4">
    <source>
        <dbReference type="Proteomes" id="UP001153069"/>
    </source>
</evidence>
<dbReference type="SUPFAM" id="SSF48452">
    <property type="entry name" value="TPR-like"/>
    <property type="match status" value="1"/>
</dbReference>
<evidence type="ECO:0000313" key="3">
    <source>
        <dbReference type="EMBL" id="CAB9520118.1"/>
    </source>
</evidence>
<dbReference type="PANTHER" id="PTHR45641:SF1">
    <property type="entry name" value="AAA+ ATPASE DOMAIN-CONTAINING PROTEIN"/>
    <property type="match status" value="1"/>
</dbReference>
<dbReference type="OrthoDB" id="410679at2759"/>
<keyword evidence="4" id="KW-1185">Reference proteome</keyword>
<dbReference type="AlphaFoldDB" id="A0A9N8HM14"/>
<dbReference type="Gene3D" id="1.25.40.10">
    <property type="entry name" value="Tetratricopeptide repeat domain"/>
    <property type="match status" value="1"/>
</dbReference>
<reference evidence="3" key="1">
    <citation type="submission" date="2020-06" db="EMBL/GenBank/DDBJ databases">
        <authorList>
            <consortium name="Plant Systems Biology data submission"/>
        </authorList>
    </citation>
    <scope>NUCLEOTIDE SEQUENCE</scope>
    <source>
        <strain evidence="3">D6</strain>
    </source>
</reference>
<dbReference type="PANTHER" id="PTHR45641">
    <property type="entry name" value="TETRATRICOPEPTIDE REPEAT PROTEIN (AFU_ORTHOLOGUE AFUA_6G03870)"/>
    <property type="match status" value="1"/>
</dbReference>
<evidence type="ECO:0000256" key="2">
    <source>
        <dbReference type="ARBA" id="ARBA00022803"/>
    </source>
</evidence>
<proteinExistence type="predicted"/>
<dbReference type="Proteomes" id="UP001153069">
    <property type="component" value="Unassembled WGS sequence"/>
</dbReference>